<evidence type="ECO:0000313" key="3">
    <source>
        <dbReference type="EMBL" id="SDE40202.1"/>
    </source>
</evidence>
<proteinExistence type="predicted"/>
<gene>
    <name evidence="2" type="ORF">MVI01_42820</name>
    <name evidence="3" type="ORF">SAMN04488504_106367</name>
</gene>
<accession>A0A511HG42</accession>
<reference evidence="2 5" key="2">
    <citation type="submission" date="2019-07" db="EMBL/GenBank/DDBJ databases">
        <title>Whole genome shotgun sequence of Myxococcus virescens NBRC 100334.</title>
        <authorList>
            <person name="Hosoyama A."/>
            <person name="Uohara A."/>
            <person name="Ohji S."/>
            <person name="Ichikawa N."/>
        </authorList>
    </citation>
    <scope>NUCLEOTIDE SEQUENCE [LARGE SCALE GENOMIC DNA]</scope>
    <source>
        <strain evidence="2 5">NBRC 100334</strain>
    </source>
</reference>
<keyword evidence="4" id="KW-1185">Reference proteome</keyword>
<name>A0A511HG42_9BACT</name>
<evidence type="ECO:0000313" key="5">
    <source>
        <dbReference type="Proteomes" id="UP000321224"/>
    </source>
</evidence>
<evidence type="ECO:0000313" key="2">
    <source>
        <dbReference type="EMBL" id="GEL72498.1"/>
    </source>
</evidence>
<reference evidence="3 4" key="1">
    <citation type="submission" date="2016-10" db="EMBL/GenBank/DDBJ databases">
        <authorList>
            <person name="Varghese N."/>
            <person name="Submissions S."/>
        </authorList>
    </citation>
    <scope>NUCLEOTIDE SEQUENCE [LARGE SCALE GENOMIC DNA]</scope>
    <source>
        <strain evidence="3 4">DSM 2260</strain>
    </source>
</reference>
<dbReference type="AlphaFoldDB" id="A0A511HG42"/>
<protein>
    <submittedName>
        <fullName evidence="2">Uncharacterized protein</fullName>
    </submittedName>
</protein>
<comment type="caution">
    <text evidence="2">The sequence shown here is derived from an EMBL/GenBank/DDBJ whole genome shotgun (WGS) entry which is preliminary data.</text>
</comment>
<feature type="region of interest" description="Disordered" evidence="1">
    <location>
        <begin position="238"/>
        <end position="258"/>
    </location>
</feature>
<evidence type="ECO:0000313" key="4">
    <source>
        <dbReference type="Proteomes" id="UP000198717"/>
    </source>
</evidence>
<dbReference type="EMBL" id="BJVY01000025">
    <property type="protein sequence ID" value="GEL72498.1"/>
    <property type="molecule type" value="Genomic_DNA"/>
</dbReference>
<dbReference type="PROSITE" id="PS51257">
    <property type="entry name" value="PROKAR_LIPOPROTEIN"/>
    <property type="match status" value="1"/>
</dbReference>
<evidence type="ECO:0000256" key="1">
    <source>
        <dbReference type="SAM" id="MobiDB-lite"/>
    </source>
</evidence>
<organism evidence="2 5">
    <name type="scientific">Myxococcus virescens</name>
    <dbReference type="NCBI Taxonomy" id="83456"/>
    <lineage>
        <taxon>Bacteria</taxon>
        <taxon>Pseudomonadati</taxon>
        <taxon>Myxococcota</taxon>
        <taxon>Myxococcia</taxon>
        <taxon>Myxococcales</taxon>
        <taxon>Cystobacterineae</taxon>
        <taxon>Myxococcaceae</taxon>
        <taxon>Myxococcus</taxon>
    </lineage>
</organism>
<dbReference type="EMBL" id="FNAJ01000006">
    <property type="protein sequence ID" value="SDE40202.1"/>
    <property type="molecule type" value="Genomic_DNA"/>
</dbReference>
<dbReference type="Proteomes" id="UP000321224">
    <property type="component" value="Unassembled WGS sequence"/>
</dbReference>
<dbReference type="Proteomes" id="UP000198717">
    <property type="component" value="Unassembled WGS sequence"/>
</dbReference>
<sequence>MKHGYREGCLLLMALGIACSSGRSHYTHEEVPKLGGEDAFPVAPGPWPQVPAVFSDSANVPDDLVIPTLTALMALPGSAGACDASTGRPRPDAAEYCVALYRTPEDWRVSWPLRNVANASGTCQPPWGGVDDADFGRELPIFGYAHNHPCGSGISSQDLSVWPLAKSGEGVWIMVAYGTTPSGKLARDSRGQLIPAWGWLATGQRDAPLFYKWNQQGQVYQWDEGGKHWRFHANCQPGRPSTFRPQGVPPDCTPALRQ</sequence>